<dbReference type="AlphaFoldDB" id="A0A4R3TJE9"/>
<dbReference type="EMBL" id="SMBP01000005">
    <property type="protein sequence ID" value="TCU62208.1"/>
    <property type="molecule type" value="Genomic_DNA"/>
</dbReference>
<dbReference type="InterPro" id="IPR041183">
    <property type="entry name" value="Cyclophilin-like"/>
</dbReference>
<evidence type="ECO:0000313" key="3">
    <source>
        <dbReference type="Proteomes" id="UP000295773"/>
    </source>
</evidence>
<keyword evidence="3" id="KW-1185">Reference proteome</keyword>
<dbReference type="Pfam" id="PF18050">
    <property type="entry name" value="Cyclophil_like2"/>
    <property type="match status" value="1"/>
</dbReference>
<proteinExistence type="predicted"/>
<name>A0A4R3TJE9_9FIRM</name>
<reference evidence="2 3" key="1">
    <citation type="submission" date="2019-03" db="EMBL/GenBank/DDBJ databases">
        <title>Genomic Encyclopedia of Type Strains, Phase IV (KMG-IV): sequencing the most valuable type-strain genomes for metagenomic binning, comparative biology and taxonomic classification.</title>
        <authorList>
            <person name="Goeker M."/>
        </authorList>
    </citation>
    <scope>NUCLEOTIDE SEQUENCE [LARGE SCALE GENOMIC DNA]</scope>
    <source>
        <strain evidence="2 3">DSM 29481</strain>
    </source>
</reference>
<feature type="domain" description="Cyclophilin-like" evidence="1">
    <location>
        <begin position="7"/>
        <end position="107"/>
    </location>
</feature>
<dbReference type="SUPFAM" id="SSF50891">
    <property type="entry name" value="Cyclophilin-like"/>
    <property type="match status" value="1"/>
</dbReference>
<gene>
    <name evidence="2" type="ORF">EDD61_10514</name>
</gene>
<dbReference type="Gene3D" id="2.40.100.20">
    <property type="match status" value="1"/>
</dbReference>
<sequence length="112" mass="12535">MKSKAYEIVYELNESKAAMQLYAQLPLTLEVKDFSTNEKTFYPPKTLDIKDAPLANAEKGTLAYYAPWADVVMFYDFYGKGSDLYALGKVVSGKSDIEKLKGTITIEVCQNS</sequence>
<comment type="caution">
    <text evidence="2">The sequence shown here is derived from an EMBL/GenBank/DDBJ whole genome shotgun (WGS) entry which is preliminary data.</text>
</comment>
<dbReference type="InterPro" id="IPR029000">
    <property type="entry name" value="Cyclophilin-like_dom_sf"/>
</dbReference>
<evidence type="ECO:0000259" key="1">
    <source>
        <dbReference type="Pfam" id="PF18050"/>
    </source>
</evidence>
<protein>
    <submittedName>
        <fullName evidence="2">Cyclophilin-like protein</fullName>
    </submittedName>
</protein>
<accession>A0A4R3TJE9</accession>
<dbReference type="Proteomes" id="UP000295773">
    <property type="component" value="Unassembled WGS sequence"/>
</dbReference>
<evidence type="ECO:0000313" key="2">
    <source>
        <dbReference type="EMBL" id="TCU62208.1"/>
    </source>
</evidence>
<dbReference type="RefSeq" id="WP_132224157.1">
    <property type="nucleotide sequence ID" value="NZ_JANKBG010000006.1"/>
</dbReference>
<organism evidence="2 3">
    <name type="scientific">Longicatena caecimuris</name>
    <dbReference type="NCBI Taxonomy" id="1796635"/>
    <lineage>
        <taxon>Bacteria</taxon>
        <taxon>Bacillati</taxon>
        <taxon>Bacillota</taxon>
        <taxon>Erysipelotrichia</taxon>
        <taxon>Erysipelotrichales</taxon>
        <taxon>Erysipelotrichaceae</taxon>
        <taxon>Longicatena</taxon>
    </lineage>
</organism>